<reference evidence="2 3" key="1">
    <citation type="submission" date="2017-10" db="EMBL/GenBank/DDBJ databases">
        <title>Analysis of the genome sequences of Rhizobium populations associated to common bean (phaseolus vulgaris).</title>
        <authorList>
            <person name="Bustos P."/>
            <person name="Santamaria R.I."/>
            <person name="Miranda-Sanchez F."/>
            <person name="Perez-Carrascal O."/>
            <person name="Juarez S."/>
            <person name="Lozano L."/>
            <person name="Martinez-Flores I."/>
            <person name="Vinuesa P."/>
            <person name="Martinez-Romero E."/>
            <person name="Cevallos M.A."/>
            <person name="Romero D."/>
            <person name="Davila G."/>
            <person name="Gonzalez V."/>
        </authorList>
    </citation>
    <scope>NUCLEOTIDE SEQUENCE [LARGE SCALE GENOMIC DNA]</scope>
    <source>
        <strain evidence="2 3">NXT3</strain>
    </source>
</reference>
<keyword evidence="1" id="KW-1133">Transmembrane helix</keyword>
<sequence length="101" mass="11493">MDRLTAIWNELTLGPVSVFSALFMAGLFAFLILASRDVRFKWGVYMAMALTLVRVPIVRYKRELLGDQDGSFVAVNAVATFVALIAVWAFFRWLFRKKTQA</sequence>
<feature type="transmembrane region" description="Helical" evidence="1">
    <location>
        <begin position="12"/>
        <end position="35"/>
    </location>
</feature>
<dbReference type="EMBL" id="CP024307">
    <property type="protein sequence ID" value="AUX77990.1"/>
    <property type="molecule type" value="Genomic_DNA"/>
</dbReference>
<evidence type="ECO:0000313" key="3">
    <source>
        <dbReference type="Proteomes" id="UP000239340"/>
    </source>
</evidence>
<dbReference type="AlphaFoldDB" id="A0A2L0H915"/>
<proteinExistence type="predicted"/>
<keyword evidence="1" id="KW-0472">Membrane</keyword>
<evidence type="ECO:0000256" key="1">
    <source>
        <dbReference type="SAM" id="Phobius"/>
    </source>
</evidence>
<feature type="transmembrane region" description="Helical" evidence="1">
    <location>
        <begin position="72"/>
        <end position="95"/>
    </location>
</feature>
<evidence type="ECO:0000313" key="2">
    <source>
        <dbReference type="EMBL" id="AUX77990.1"/>
    </source>
</evidence>
<keyword evidence="1" id="KW-0812">Transmembrane</keyword>
<dbReference type="Proteomes" id="UP000239340">
    <property type="component" value="Chromosome"/>
</dbReference>
<gene>
    <name evidence="2" type="ORF">NXT3_CH03462</name>
</gene>
<protein>
    <submittedName>
        <fullName evidence="2">Uncharacterized protein</fullName>
    </submittedName>
</protein>
<accession>A0A2L0H915</accession>
<organism evidence="2 3">
    <name type="scientific">Rhizobium fredii</name>
    <name type="common">Sinorhizobium fredii</name>
    <dbReference type="NCBI Taxonomy" id="380"/>
    <lineage>
        <taxon>Bacteria</taxon>
        <taxon>Pseudomonadati</taxon>
        <taxon>Pseudomonadota</taxon>
        <taxon>Alphaproteobacteria</taxon>
        <taxon>Hyphomicrobiales</taxon>
        <taxon>Rhizobiaceae</taxon>
        <taxon>Sinorhizobium/Ensifer group</taxon>
        <taxon>Sinorhizobium</taxon>
    </lineage>
</organism>
<feature type="transmembrane region" description="Helical" evidence="1">
    <location>
        <begin position="42"/>
        <end position="60"/>
    </location>
</feature>
<name>A0A2L0H915_RHIFR</name>
<dbReference type="RefSeq" id="WP_104839781.1">
    <property type="nucleotide sequence ID" value="NZ_CP024307.1"/>
</dbReference>